<dbReference type="GO" id="GO:0022857">
    <property type="term" value="F:transmembrane transporter activity"/>
    <property type="evidence" value="ECO:0007669"/>
    <property type="project" value="InterPro"/>
</dbReference>
<feature type="transmembrane region" description="Helical" evidence="7">
    <location>
        <begin position="274"/>
        <end position="294"/>
    </location>
</feature>
<evidence type="ECO:0000313" key="9">
    <source>
        <dbReference type="EMBL" id="MCT8972978.1"/>
    </source>
</evidence>
<evidence type="ECO:0000256" key="1">
    <source>
        <dbReference type="ARBA" id="ARBA00004141"/>
    </source>
</evidence>
<dbReference type="PANTHER" id="PTHR42718:SF9">
    <property type="entry name" value="MAJOR FACILITATOR SUPERFAMILY MULTIDRUG TRANSPORTER MFSC"/>
    <property type="match status" value="1"/>
</dbReference>
<evidence type="ECO:0000256" key="6">
    <source>
        <dbReference type="SAM" id="MobiDB-lite"/>
    </source>
</evidence>
<keyword evidence="3 7" id="KW-0812">Transmembrane</keyword>
<comment type="caution">
    <text evidence="9">The sequence shown here is derived from an EMBL/GenBank/DDBJ whole genome shotgun (WGS) entry which is preliminary data.</text>
</comment>
<feature type="region of interest" description="Disordered" evidence="6">
    <location>
        <begin position="476"/>
        <end position="495"/>
    </location>
</feature>
<dbReference type="EMBL" id="JALIDZ010000006">
    <property type="protein sequence ID" value="MCT8972978.1"/>
    <property type="molecule type" value="Genomic_DNA"/>
</dbReference>
<feature type="domain" description="Major facilitator superfamily (MFS) profile" evidence="8">
    <location>
        <begin position="16"/>
        <end position="470"/>
    </location>
</feature>
<dbReference type="RefSeq" id="WP_261616563.1">
    <property type="nucleotide sequence ID" value="NZ_JALIDZ010000006.1"/>
</dbReference>
<dbReference type="GO" id="GO:0016020">
    <property type="term" value="C:membrane"/>
    <property type="evidence" value="ECO:0007669"/>
    <property type="project" value="UniProtKB-SubCell"/>
</dbReference>
<feature type="transmembrane region" description="Helical" evidence="7">
    <location>
        <begin position="51"/>
        <end position="70"/>
    </location>
</feature>
<dbReference type="Gene3D" id="1.20.1250.20">
    <property type="entry name" value="MFS general substrate transporter like domains"/>
    <property type="match status" value="1"/>
</dbReference>
<feature type="transmembrane region" description="Helical" evidence="7">
    <location>
        <begin position="107"/>
        <end position="131"/>
    </location>
</feature>
<name>A0AAW5QZ23_9HYPH</name>
<evidence type="ECO:0000256" key="2">
    <source>
        <dbReference type="ARBA" id="ARBA00022448"/>
    </source>
</evidence>
<feature type="transmembrane region" description="Helical" evidence="7">
    <location>
        <begin position="346"/>
        <end position="364"/>
    </location>
</feature>
<organism evidence="9 10">
    <name type="scientific">Microbaculum marinisediminis</name>
    <dbReference type="NCBI Taxonomy" id="2931392"/>
    <lineage>
        <taxon>Bacteria</taxon>
        <taxon>Pseudomonadati</taxon>
        <taxon>Pseudomonadota</taxon>
        <taxon>Alphaproteobacteria</taxon>
        <taxon>Hyphomicrobiales</taxon>
        <taxon>Tepidamorphaceae</taxon>
        <taxon>Microbaculum</taxon>
    </lineage>
</organism>
<feature type="transmembrane region" description="Helical" evidence="7">
    <location>
        <begin position="82"/>
        <end position="101"/>
    </location>
</feature>
<feature type="transmembrane region" description="Helical" evidence="7">
    <location>
        <begin position="152"/>
        <end position="172"/>
    </location>
</feature>
<keyword evidence="4 7" id="KW-1133">Transmembrane helix</keyword>
<evidence type="ECO:0000259" key="8">
    <source>
        <dbReference type="PROSITE" id="PS50850"/>
    </source>
</evidence>
<feature type="transmembrane region" description="Helical" evidence="7">
    <location>
        <begin position="408"/>
        <end position="430"/>
    </location>
</feature>
<dbReference type="SUPFAM" id="SSF103473">
    <property type="entry name" value="MFS general substrate transporter"/>
    <property type="match status" value="1"/>
</dbReference>
<dbReference type="InterPro" id="IPR020846">
    <property type="entry name" value="MFS_dom"/>
</dbReference>
<feature type="transmembrane region" description="Helical" evidence="7">
    <location>
        <begin position="178"/>
        <end position="197"/>
    </location>
</feature>
<evidence type="ECO:0000256" key="4">
    <source>
        <dbReference type="ARBA" id="ARBA00022989"/>
    </source>
</evidence>
<dbReference type="Proteomes" id="UP001320898">
    <property type="component" value="Unassembled WGS sequence"/>
</dbReference>
<gene>
    <name evidence="9" type="ORF">MUB46_14020</name>
</gene>
<dbReference type="PROSITE" id="PS50850">
    <property type="entry name" value="MFS"/>
    <property type="match status" value="1"/>
</dbReference>
<dbReference type="InterPro" id="IPR036259">
    <property type="entry name" value="MFS_trans_sf"/>
</dbReference>
<feature type="transmembrane region" description="Helical" evidence="7">
    <location>
        <begin position="218"/>
        <end position="235"/>
    </location>
</feature>
<feature type="transmembrane region" description="Helical" evidence="7">
    <location>
        <begin position="442"/>
        <end position="466"/>
    </location>
</feature>
<protein>
    <recommendedName>
        <fullName evidence="8">Major facilitator superfamily (MFS) profile domain-containing protein</fullName>
    </recommendedName>
</protein>
<feature type="transmembrane region" description="Helical" evidence="7">
    <location>
        <begin position="370"/>
        <end position="396"/>
    </location>
</feature>
<evidence type="ECO:0000313" key="10">
    <source>
        <dbReference type="Proteomes" id="UP001320898"/>
    </source>
</evidence>
<keyword evidence="5 7" id="KW-0472">Membrane</keyword>
<evidence type="ECO:0000256" key="3">
    <source>
        <dbReference type="ARBA" id="ARBA00022692"/>
    </source>
</evidence>
<dbReference type="AlphaFoldDB" id="A0AAW5QZ23"/>
<comment type="subcellular location">
    <subcellularLocation>
        <location evidence="1">Membrane</location>
        <topology evidence="1">Multi-pass membrane protein</topology>
    </subcellularLocation>
</comment>
<feature type="transmembrane region" description="Helical" evidence="7">
    <location>
        <begin position="241"/>
        <end position="262"/>
    </location>
</feature>
<evidence type="ECO:0000256" key="7">
    <source>
        <dbReference type="SAM" id="Phobius"/>
    </source>
</evidence>
<evidence type="ECO:0000256" key="5">
    <source>
        <dbReference type="ARBA" id="ARBA00023136"/>
    </source>
</evidence>
<reference evidence="9 10" key="1">
    <citation type="submission" date="2022-04" db="EMBL/GenBank/DDBJ databases">
        <authorList>
            <person name="Ye Y.-Q."/>
            <person name="Du Z.-J."/>
        </authorList>
    </citation>
    <scope>NUCLEOTIDE SEQUENCE [LARGE SCALE GENOMIC DNA]</scope>
    <source>
        <strain evidence="9 10">A6E488</strain>
    </source>
</reference>
<sequence>MSGRPSAARGRPRAALWVAVFTGPALRTALLGGLLVSEAAIGSAFALNGGELAILVECSIFGGLLAVVLLPTLTKVLGARALAIGAAWATILFLAAGMALAPRASGGGGATIVLFAAALLLGFFVALLSPITQAMLNKATAADPDARHSLQSVWSAGLPAGFIAASVVGGVLVEWTGWWTALAVPLALAIVAALALLDRGLAHPDASEAEAAQSSAGEVAILVLALVAFEIWSTWGSLASWLEPGVLLALLATVAMGALALGRLRHSENPAISLAPYSVGGFAAATLILLLYQLPTTAEFEVLLLTELRHVPAEVIGNRTAIGNAGQVVGTILAAGLLFQRRVRLALVAGFGLSIVGLAGYVAYPWIDGFAYIAATRTVTGLGGGLLTPVLFVLALNRMPVPLQLAAGTWLVLANIGGVELGLALFDAVLEISTNVTGSDLIAYLTVEILQLAVCIVTALIALALVTTGRLDMRDASPPSAGPTAEPAAPKQGAS</sequence>
<dbReference type="PANTHER" id="PTHR42718">
    <property type="entry name" value="MAJOR FACILITATOR SUPERFAMILY MULTIDRUG TRANSPORTER MFSC"/>
    <property type="match status" value="1"/>
</dbReference>
<keyword evidence="2" id="KW-0813">Transport</keyword>
<accession>A0AAW5QZ23</accession>
<keyword evidence="10" id="KW-1185">Reference proteome</keyword>
<proteinExistence type="predicted"/>
<feature type="transmembrane region" description="Helical" evidence="7">
    <location>
        <begin position="321"/>
        <end position="339"/>
    </location>
</feature>